<dbReference type="PANTHER" id="PTHR36832">
    <property type="entry name" value="SLR1174 PROTEIN-RELATED"/>
    <property type="match status" value="1"/>
</dbReference>
<feature type="transmembrane region" description="Helical" evidence="1">
    <location>
        <begin position="151"/>
        <end position="175"/>
    </location>
</feature>
<keyword evidence="1" id="KW-0472">Membrane</keyword>
<name>A0A7V3ZWJ2_UNCW3</name>
<keyword evidence="1" id="KW-0812">Transmembrane</keyword>
<dbReference type="EMBL" id="DTDJ01000003">
    <property type="protein sequence ID" value="HGL16746.1"/>
    <property type="molecule type" value="Genomic_DNA"/>
</dbReference>
<feature type="transmembrane region" description="Helical" evidence="1">
    <location>
        <begin position="209"/>
        <end position="229"/>
    </location>
</feature>
<reference evidence="2" key="1">
    <citation type="journal article" date="2020" name="mSystems">
        <title>Genome- and Community-Level Interaction Insights into Carbon Utilization and Element Cycling Functions of Hydrothermarchaeota in Hydrothermal Sediment.</title>
        <authorList>
            <person name="Zhou Z."/>
            <person name="Liu Y."/>
            <person name="Xu W."/>
            <person name="Pan J."/>
            <person name="Luo Z.H."/>
            <person name="Li M."/>
        </authorList>
    </citation>
    <scope>NUCLEOTIDE SEQUENCE [LARGE SCALE GENOMIC DNA]</scope>
    <source>
        <strain evidence="2">SpSt-69</strain>
    </source>
</reference>
<protein>
    <recommendedName>
        <fullName evidence="3">ABC transporter permease</fullName>
    </recommendedName>
</protein>
<keyword evidence="1" id="KW-1133">Transmembrane helix</keyword>
<feature type="transmembrane region" description="Helical" evidence="1">
    <location>
        <begin position="181"/>
        <end position="202"/>
    </location>
</feature>
<proteinExistence type="predicted"/>
<feature type="transmembrane region" description="Helical" evidence="1">
    <location>
        <begin position="117"/>
        <end position="139"/>
    </location>
</feature>
<accession>A0A7V3ZWJ2</accession>
<feature type="transmembrane region" description="Helical" evidence="1">
    <location>
        <begin position="235"/>
        <end position="257"/>
    </location>
</feature>
<sequence>MKKLNKYCQVVINTIAESSEFRFNHLLSFLVIALPLIFMVLLWRKVLGENGQIGAFDLKSIITYYFLVVLFQDISYPGPFWEIIDHIRDGGLNVFLSKPISYPGYILALKLGINIPYLFQSALILVALGMVAGFSRYLILPIDLFHFLFSLLSFLLAVLCGFSLSFIFSALTFWLEEGRGVEVFLEFLISLSSGLVLPVSLYPKALKTFCNILPFRYVLNFPIELYLGVVKGRELITGLTIQILWVLLAFLVLRFIWKSGLKKYEAVGA</sequence>
<dbReference type="AlphaFoldDB" id="A0A7V3ZWJ2"/>
<feature type="transmembrane region" description="Helical" evidence="1">
    <location>
        <begin position="26"/>
        <end position="43"/>
    </location>
</feature>
<evidence type="ECO:0000256" key="1">
    <source>
        <dbReference type="SAM" id="Phobius"/>
    </source>
</evidence>
<organism evidence="2">
    <name type="scientific">candidate division WOR-3 bacterium</name>
    <dbReference type="NCBI Taxonomy" id="2052148"/>
    <lineage>
        <taxon>Bacteria</taxon>
        <taxon>Bacteria division WOR-3</taxon>
    </lineage>
</organism>
<evidence type="ECO:0000313" key="2">
    <source>
        <dbReference type="EMBL" id="HGL16746.1"/>
    </source>
</evidence>
<dbReference type="Pfam" id="PF06182">
    <property type="entry name" value="ABC2_membrane_6"/>
    <property type="match status" value="1"/>
</dbReference>
<evidence type="ECO:0008006" key="3">
    <source>
        <dbReference type="Google" id="ProtNLM"/>
    </source>
</evidence>
<gene>
    <name evidence="2" type="ORF">ENU66_00145</name>
</gene>
<comment type="caution">
    <text evidence="2">The sequence shown here is derived from an EMBL/GenBank/DDBJ whole genome shotgun (WGS) entry which is preliminary data.</text>
</comment>
<dbReference type="InterPro" id="IPR010390">
    <property type="entry name" value="ABC-2_transporter-like"/>
</dbReference>
<dbReference type="PANTHER" id="PTHR36832:SF1">
    <property type="entry name" value="SLR1174 PROTEIN"/>
    <property type="match status" value="1"/>
</dbReference>